<keyword evidence="4" id="KW-0812">Transmembrane</keyword>
<feature type="compositionally biased region" description="Basic residues" evidence="3">
    <location>
        <begin position="119"/>
        <end position="130"/>
    </location>
</feature>
<keyword evidence="2" id="KW-0804">Transcription</keyword>
<dbReference type="Proteomes" id="UP000653411">
    <property type="component" value="Unassembled WGS sequence"/>
</dbReference>
<evidence type="ECO:0000313" key="5">
    <source>
        <dbReference type="EMBL" id="GGN03417.1"/>
    </source>
</evidence>
<feature type="region of interest" description="Disordered" evidence="3">
    <location>
        <begin position="189"/>
        <end position="222"/>
    </location>
</feature>
<evidence type="ECO:0000256" key="1">
    <source>
        <dbReference type="ARBA" id="ARBA00023015"/>
    </source>
</evidence>
<keyword evidence="4" id="KW-0472">Membrane</keyword>
<dbReference type="AlphaFoldDB" id="A0A917XB09"/>
<evidence type="ECO:0000256" key="2">
    <source>
        <dbReference type="ARBA" id="ARBA00023163"/>
    </source>
</evidence>
<feature type="compositionally biased region" description="Polar residues" evidence="3">
    <location>
        <begin position="190"/>
        <end position="222"/>
    </location>
</feature>
<keyword evidence="1" id="KW-0805">Transcription regulation</keyword>
<proteinExistence type="predicted"/>
<dbReference type="RefSeq" id="WP_189262842.1">
    <property type="nucleotide sequence ID" value="NZ_BMML01000005.1"/>
</dbReference>
<reference evidence="5" key="1">
    <citation type="journal article" date="2014" name="Int. J. Syst. Evol. Microbiol.">
        <title>Complete genome sequence of Corynebacterium casei LMG S-19264T (=DSM 44701T), isolated from a smear-ripened cheese.</title>
        <authorList>
            <consortium name="US DOE Joint Genome Institute (JGI-PGF)"/>
            <person name="Walter F."/>
            <person name="Albersmeier A."/>
            <person name="Kalinowski J."/>
            <person name="Ruckert C."/>
        </authorList>
    </citation>
    <scope>NUCLEOTIDE SEQUENCE</scope>
    <source>
        <strain evidence="5">CGMCC 4.7110</strain>
    </source>
</reference>
<keyword evidence="6" id="KW-1185">Reference proteome</keyword>
<name>A0A917XB09_9ACTN</name>
<evidence type="ECO:0000256" key="4">
    <source>
        <dbReference type="SAM" id="Phobius"/>
    </source>
</evidence>
<accession>A0A917XB09</accession>
<dbReference type="Gene3D" id="1.10.10.1320">
    <property type="entry name" value="Anti-sigma factor, zinc-finger domain"/>
    <property type="match status" value="1"/>
</dbReference>
<feature type="region of interest" description="Disordered" evidence="3">
    <location>
        <begin position="1"/>
        <end position="21"/>
    </location>
</feature>
<feature type="transmembrane region" description="Helical" evidence="4">
    <location>
        <begin position="134"/>
        <end position="152"/>
    </location>
</feature>
<evidence type="ECO:0000256" key="3">
    <source>
        <dbReference type="SAM" id="MobiDB-lite"/>
    </source>
</evidence>
<organism evidence="5 6">
    <name type="scientific">Streptomyces fuscichromogenes</name>
    <dbReference type="NCBI Taxonomy" id="1324013"/>
    <lineage>
        <taxon>Bacteria</taxon>
        <taxon>Bacillati</taxon>
        <taxon>Actinomycetota</taxon>
        <taxon>Actinomycetes</taxon>
        <taxon>Kitasatosporales</taxon>
        <taxon>Streptomycetaceae</taxon>
        <taxon>Streptomyces</taxon>
    </lineage>
</organism>
<evidence type="ECO:0008006" key="7">
    <source>
        <dbReference type="Google" id="ProtNLM"/>
    </source>
</evidence>
<feature type="region of interest" description="Disordered" evidence="3">
    <location>
        <begin position="87"/>
        <end position="130"/>
    </location>
</feature>
<reference evidence="5" key="2">
    <citation type="submission" date="2020-09" db="EMBL/GenBank/DDBJ databases">
        <authorList>
            <person name="Sun Q."/>
            <person name="Zhou Y."/>
        </authorList>
    </citation>
    <scope>NUCLEOTIDE SEQUENCE</scope>
    <source>
        <strain evidence="5">CGMCC 4.7110</strain>
    </source>
</reference>
<sequence length="297" mass="30727">MTSTADTTGHPDVTEISDLTEDLLPPVRTAEVRRHLDECELCADVHASLAEIRGLLGALPGPPRMPADVAGRIDAALAAEALLNATAPEAHVSRETSPHETSSPGDRPAGRPSASVGPGRKKNGRARGPRRRTVVLGAVLTAAVLGAGSFFLQSLGGNGPTTAQGKPTNSAGTFSKSTLQGQVKDLLGTKVNTQRGSQKPFNVESQDTGRPSSSQSPKVLIQPSEQVPSCVRQGISQTGDVLGVKKGTYEGKDAYLVVLPDSSDTSRVTAYVVDASCVGKASASPGKLLLTESLTHP</sequence>
<evidence type="ECO:0000313" key="6">
    <source>
        <dbReference type="Proteomes" id="UP000653411"/>
    </source>
</evidence>
<protein>
    <recommendedName>
        <fullName evidence="7">Zinc-finger domain-containing protein</fullName>
    </recommendedName>
</protein>
<dbReference type="InterPro" id="IPR041916">
    <property type="entry name" value="Anti_sigma_zinc_sf"/>
</dbReference>
<comment type="caution">
    <text evidence="5">The sequence shown here is derived from an EMBL/GenBank/DDBJ whole genome shotgun (WGS) entry which is preliminary data.</text>
</comment>
<dbReference type="EMBL" id="BMML01000005">
    <property type="protein sequence ID" value="GGN03417.1"/>
    <property type="molecule type" value="Genomic_DNA"/>
</dbReference>
<keyword evidence="4" id="KW-1133">Transmembrane helix</keyword>
<gene>
    <name evidence="5" type="ORF">GCM10011578_026260</name>
</gene>